<reference evidence="2 3" key="1">
    <citation type="submission" date="2020-12" db="EMBL/GenBank/DDBJ databases">
        <title>Concerted genomic and epigenomic changes stabilize Arabidopsis allopolyploids.</title>
        <authorList>
            <person name="Chen Z."/>
        </authorList>
    </citation>
    <scope>NUCLEOTIDE SEQUENCE [LARGE SCALE GENOMIC DNA]</scope>
    <source>
        <strain evidence="2">Allo738</strain>
        <tissue evidence="2">Leaf</tissue>
    </source>
</reference>
<dbReference type="Pfam" id="PF24758">
    <property type="entry name" value="LRR_At5g56370"/>
    <property type="match status" value="1"/>
</dbReference>
<feature type="domain" description="FBD" evidence="1">
    <location>
        <begin position="403"/>
        <end position="477"/>
    </location>
</feature>
<name>A0A8T2AS88_9BRAS</name>
<dbReference type="EMBL" id="JAEFBK010000008">
    <property type="protein sequence ID" value="KAG7577013.1"/>
    <property type="molecule type" value="Genomic_DNA"/>
</dbReference>
<dbReference type="InterPro" id="IPR006566">
    <property type="entry name" value="FBD"/>
</dbReference>
<gene>
    <name evidence="2" type="ORF">ISN45_Aa03g013360</name>
</gene>
<organism evidence="2 3">
    <name type="scientific">Arabidopsis thaliana x Arabidopsis arenosa</name>
    <dbReference type="NCBI Taxonomy" id="1240361"/>
    <lineage>
        <taxon>Eukaryota</taxon>
        <taxon>Viridiplantae</taxon>
        <taxon>Streptophyta</taxon>
        <taxon>Embryophyta</taxon>
        <taxon>Tracheophyta</taxon>
        <taxon>Spermatophyta</taxon>
        <taxon>Magnoliopsida</taxon>
        <taxon>eudicotyledons</taxon>
        <taxon>Gunneridae</taxon>
        <taxon>Pentapetalae</taxon>
        <taxon>rosids</taxon>
        <taxon>malvids</taxon>
        <taxon>Brassicales</taxon>
        <taxon>Brassicaceae</taxon>
        <taxon>Camelineae</taxon>
        <taxon>Arabidopsis</taxon>
    </lineage>
</organism>
<comment type="caution">
    <text evidence="2">The sequence shown here is derived from an EMBL/GenBank/DDBJ whole genome shotgun (WGS) entry which is preliminary data.</text>
</comment>
<keyword evidence="3" id="KW-1185">Reference proteome</keyword>
<evidence type="ECO:0000259" key="1">
    <source>
        <dbReference type="SMART" id="SM00579"/>
    </source>
</evidence>
<dbReference type="Proteomes" id="UP000694240">
    <property type="component" value="Chromosome 8"/>
</dbReference>
<accession>A0A8T2AS88</accession>
<sequence length="477" mass="54288">METSSFFPCDTHQFYQAHLGFKPLTSNKIYQVHMNVSLIEKVMEDTHIEFSKSKMKNLYLLIDGLYLNDAQGDPQHFCDFVEDTLELLSDSTTLKSFSLYCAFTHDSSEMGQCIDTVLERGFLELNLLFEDTHCLDVESFTSNTLVKLSLCDFYLEFEPPPGGVFFPKLKKLSLVQVEFTSHEIYDAFISGCPVLEEFFLHNHDDYINFPAWNGTVESLSIKRLTISYHWPHYPKGHKGFCLFDTPSLVYLDYSSYAAEDYQVKLGSLVEATLDIHSWERLPDDYYYYEDGDTVDIVGDVTNLVAGISNVKTLHLSADSLEVFHSCCKSIPVFPNLVTLSFESDKERGWQAVPLLLNSSPNLETLVIKGLVHEVTEKCGDACACIPKRDKRKRKRTKTEKGVCCLSTCQVKVLNISGYQGSCGELKQMRHFLGNLKCLETVKVDVEVDQGKDVKRYMRITNALMKLPRVSSNCQIHV</sequence>
<evidence type="ECO:0000313" key="3">
    <source>
        <dbReference type="Proteomes" id="UP000694240"/>
    </source>
</evidence>
<dbReference type="InterPro" id="IPR055294">
    <property type="entry name" value="FBL60-like"/>
</dbReference>
<dbReference type="SMART" id="SM00579">
    <property type="entry name" value="FBD"/>
    <property type="match status" value="1"/>
</dbReference>
<protein>
    <submittedName>
        <fullName evidence="2">FBD domain</fullName>
    </submittedName>
</protein>
<evidence type="ECO:0000313" key="2">
    <source>
        <dbReference type="EMBL" id="KAG7577013.1"/>
    </source>
</evidence>
<proteinExistence type="predicted"/>
<dbReference type="InterPro" id="IPR055411">
    <property type="entry name" value="LRR_FXL15/At3g58940/PEG3-like"/>
</dbReference>
<dbReference type="AlphaFoldDB" id="A0A8T2AS88"/>
<dbReference type="PANTHER" id="PTHR31293">
    <property type="entry name" value="RNI-LIKE SUPERFAMILY PROTEIN"/>
    <property type="match status" value="1"/>
</dbReference>
<dbReference type="PANTHER" id="PTHR31293:SF23">
    <property type="entry name" value="F-BOX DOMAIN-CONTAINING PROTEIN"/>
    <property type="match status" value="1"/>
</dbReference>